<protein>
    <recommendedName>
        <fullName evidence="1">MOSC domain-containing protein</fullName>
    </recommendedName>
</protein>
<comment type="caution">
    <text evidence="2">The sequence shown here is derived from an EMBL/GenBank/DDBJ whole genome shotgun (WGS) entry which is preliminary data.</text>
</comment>
<dbReference type="SUPFAM" id="SSF50800">
    <property type="entry name" value="PK beta-barrel domain-like"/>
    <property type="match status" value="1"/>
</dbReference>
<proteinExistence type="predicted"/>
<keyword evidence="3" id="KW-1185">Reference proteome</keyword>
<dbReference type="Proteomes" id="UP000632454">
    <property type="component" value="Unassembled WGS sequence"/>
</dbReference>
<dbReference type="Gene3D" id="2.40.33.20">
    <property type="entry name" value="PK beta-barrel domain-like"/>
    <property type="match status" value="1"/>
</dbReference>
<evidence type="ECO:0000313" key="3">
    <source>
        <dbReference type="Proteomes" id="UP000632454"/>
    </source>
</evidence>
<dbReference type="InterPro" id="IPR005302">
    <property type="entry name" value="MoCF_Sase_C"/>
</dbReference>
<reference evidence="3" key="1">
    <citation type="journal article" date="2019" name="Int. J. Syst. Evol. Microbiol.">
        <title>The Global Catalogue of Microorganisms (GCM) 10K type strain sequencing project: providing services to taxonomists for standard genome sequencing and annotation.</title>
        <authorList>
            <consortium name="The Broad Institute Genomics Platform"/>
            <consortium name="The Broad Institute Genome Sequencing Center for Infectious Disease"/>
            <person name="Wu L."/>
            <person name="Ma J."/>
        </authorList>
    </citation>
    <scope>NUCLEOTIDE SEQUENCE [LARGE SCALE GENOMIC DNA]</scope>
    <source>
        <strain evidence="3">CCM 7855</strain>
    </source>
</reference>
<dbReference type="InterPro" id="IPR011037">
    <property type="entry name" value="Pyrv_Knase-like_insert_dom_sf"/>
</dbReference>
<dbReference type="RefSeq" id="WP_188487608.1">
    <property type="nucleotide sequence ID" value="NZ_BMCS01000001.1"/>
</dbReference>
<accession>A0ABQ1UFC0</accession>
<sequence>MDREYRFEVVTLLVSPGHAYFGRAKDGPADDVPTALPDHVDIVADKGIRGDRFFGVKAHTEAAVTFLALEAWEAATDGADPVVARRNVAVRGLELDPLRGEEFEIDTGDGPIRFRGGRPAHPCSWMDTMAGEGARKALIGRGGLRAQPLTDGVLRIGPAVIRCSVDLDPARAAEQVRRAQPLVDERR</sequence>
<name>A0ABQ1UFC0_9NOCA</name>
<evidence type="ECO:0000313" key="2">
    <source>
        <dbReference type="EMBL" id="GGF16689.1"/>
    </source>
</evidence>
<dbReference type="PROSITE" id="PS51340">
    <property type="entry name" value="MOSC"/>
    <property type="match status" value="1"/>
</dbReference>
<feature type="domain" description="MOSC" evidence="1">
    <location>
        <begin position="30"/>
        <end position="163"/>
    </location>
</feature>
<organism evidence="2 3">
    <name type="scientific">Williamsia phyllosphaerae</name>
    <dbReference type="NCBI Taxonomy" id="885042"/>
    <lineage>
        <taxon>Bacteria</taxon>
        <taxon>Bacillati</taxon>
        <taxon>Actinomycetota</taxon>
        <taxon>Actinomycetes</taxon>
        <taxon>Mycobacteriales</taxon>
        <taxon>Nocardiaceae</taxon>
        <taxon>Williamsia</taxon>
    </lineage>
</organism>
<dbReference type="EMBL" id="BMCS01000001">
    <property type="protein sequence ID" value="GGF16689.1"/>
    <property type="molecule type" value="Genomic_DNA"/>
</dbReference>
<gene>
    <name evidence="2" type="ORF">GCM10007298_10910</name>
</gene>
<evidence type="ECO:0000259" key="1">
    <source>
        <dbReference type="PROSITE" id="PS51340"/>
    </source>
</evidence>